<evidence type="ECO:0000256" key="2">
    <source>
        <dbReference type="ARBA" id="ARBA00007357"/>
    </source>
</evidence>
<evidence type="ECO:0000259" key="8">
    <source>
        <dbReference type="Pfam" id="PF01431"/>
    </source>
</evidence>
<dbReference type="GO" id="GO:0016485">
    <property type="term" value="P:protein processing"/>
    <property type="evidence" value="ECO:0007669"/>
    <property type="project" value="TreeGrafter"/>
</dbReference>
<protein>
    <submittedName>
        <fullName evidence="10">Peptidase M13</fullName>
    </submittedName>
</protein>
<name>A0A9W6L356_9PSEU</name>
<comment type="caution">
    <text evidence="10">The sequence shown here is derived from an EMBL/GenBank/DDBJ whole genome shotgun (WGS) entry which is preliminary data.</text>
</comment>
<evidence type="ECO:0000256" key="5">
    <source>
        <dbReference type="ARBA" id="ARBA00022801"/>
    </source>
</evidence>
<evidence type="ECO:0000256" key="7">
    <source>
        <dbReference type="ARBA" id="ARBA00023049"/>
    </source>
</evidence>
<feature type="domain" description="Peptidase M13 N-terminal" evidence="9">
    <location>
        <begin position="27"/>
        <end position="406"/>
    </location>
</feature>
<organism evidence="10 11">
    <name type="scientific">Pseudonocardia halophobica</name>
    <dbReference type="NCBI Taxonomy" id="29401"/>
    <lineage>
        <taxon>Bacteria</taxon>
        <taxon>Bacillati</taxon>
        <taxon>Actinomycetota</taxon>
        <taxon>Actinomycetes</taxon>
        <taxon>Pseudonocardiales</taxon>
        <taxon>Pseudonocardiaceae</taxon>
        <taxon>Pseudonocardia</taxon>
    </lineage>
</organism>
<evidence type="ECO:0000259" key="9">
    <source>
        <dbReference type="Pfam" id="PF05649"/>
    </source>
</evidence>
<dbReference type="InterPro" id="IPR042089">
    <property type="entry name" value="Peptidase_M13_dom_2"/>
</dbReference>
<evidence type="ECO:0000313" key="11">
    <source>
        <dbReference type="Proteomes" id="UP001143463"/>
    </source>
</evidence>
<reference evidence="10" key="1">
    <citation type="journal article" date="2014" name="Int. J. Syst. Evol. Microbiol.">
        <title>Complete genome sequence of Corynebacterium casei LMG S-19264T (=DSM 44701T), isolated from a smear-ripened cheese.</title>
        <authorList>
            <consortium name="US DOE Joint Genome Institute (JGI-PGF)"/>
            <person name="Walter F."/>
            <person name="Albersmeier A."/>
            <person name="Kalinowski J."/>
            <person name="Ruckert C."/>
        </authorList>
    </citation>
    <scope>NUCLEOTIDE SEQUENCE</scope>
    <source>
        <strain evidence="10">VKM Ac-1069</strain>
    </source>
</reference>
<dbReference type="InterPro" id="IPR008753">
    <property type="entry name" value="Peptidase_M13_N"/>
</dbReference>
<dbReference type="PRINTS" id="PR00786">
    <property type="entry name" value="NEPRILYSIN"/>
</dbReference>
<feature type="domain" description="Peptidase M13 C-terminal" evidence="8">
    <location>
        <begin position="458"/>
        <end position="661"/>
    </location>
</feature>
<dbReference type="GO" id="GO:0005886">
    <property type="term" value="C:plasma membrane"/>
    <property type="evidence" value="ECO:0007669"/>
    <property type="project" value="TreeGrafter"/>
</dbReference>
<comment type="cofactor">
    <cofactor evidence="1">
        <name>Zn(2+)</name>
        <dbReference type="ChEBI" id="CHEBI:29105"/>
    </cofactor>
</comment>
<evidence type="ECO:0000256" key="3">
    <source>
        <dbReference type="ARBA" id="ARBA00022670"/>
    </source>
</evidence>
<keyword evidence="11" id="KW-1185">Reference proteome</keyword>
<keyword evidence="3" id="KW-0645">Protease</keyword>
<keyword evidence="5" id="KW-0378">Hydrolase</keyword>
<evidence type="ECO:0000256" key="1">
    <source>
        <dbReference type="ARBA" id="ARBA00001947"/>
    </source>
</evidence>
<dbReference type="Gene3D" id="1.10.1380.10">
    <property type="entry name" value="Neutral endopeptidase , domain2"/>
    <property type="match status" value="1"/>
</dbReference>
<dbReference type="GO" id="GO:0004222">
    <property type="term" value="F:metalloendopeptidase activity"/>
    <property type="evidence" value="ECO:0007669"/>
    <property type="project" value="InterPro"/>
</dbReference>
<dbReference type="Proteomes" id="UP001143463">
    <property type="component" value="Unassembled WGS sequence"/>
</dbReference>
<keyword evidence="6" id="KW-0862">Zinc</keyword>
<dbReference type="EMBL" id="BSFQ01000016">
    <property type="protein sequence ID" value="GLL12811.1"/>
    <property type="molecule type" value="Genomic_DNA"/>
</dbReference>
<gene>
    <name evidence="10" type="ORF">GCM10017577_39520</name>
</gene>
<dbReference type="SUPFAM" id="SSF55486">
    <property type="entry name" value="Metalloproteases ('zincins'), catalytic domain"/>
    <property type="match status" value="1"/>
</dbReference>
<evidence type="ECO:0000313" key="10">
    <source>
        <dbReference type="EMBL" id="GLL12811.1"/>
    </source>
</evidence>
<dbReference type="InterPro" id="IPR018497">
    <property type="entry name" value="Peptidase_M13_C"/>
</dbReference>
<dbReference type="PROSITE" id="PS51885">
    <property type="entry name" value="NEPRILYSIN"/>
    <property type="match status" value="1"/>
</dbReference>
<accession>A0A9W6L356</accession>
<evidence type="ECO:0000256" key="6">
    <source>
        <dbReference type="ARBA" id="ARBA00022833"/>
    </source>
</evidence>
<dbReference type="CDD" id="cd08662">
    <property type="entry name" value="M13"/>
    <property type="match status" value="1"/>
</dbReference>
<sequence>MTTSPETANGTRRSGLDLRWVDTGTRPQDDLFGHVNGAWLTSHVIPDDRAQDGAFRDLRDRAEEDVRAIVEGAGDLEGPEARQIADLYASFMDTDGIEARGVEPLRPLLAEIAQAADKAELAAVLGRRQRHGRASLFGVYVATDAKDSDRYLVHLSQSGLGLPDESYYREDAYAEIRAKYVTHLERLAGLVGLEDPAGLAATVMELETALAAVSWDRVTNRDAEKTYTLMTWPAVQANAPEFPWESWHAALRAGRAGDGDAAFAEVVVRQPSFVLAAAKLWAELPLEQWQAWLSIRTASASADYLTGAVVDEDFDFYGRTLSGTPALRERWKRGVSVVESAIGEAVGKLYVERHFPASSKERMVELVANLVEAYRQSISALDWMSPATRERALEKLGKFTPKIGYPDKWKDYSALEVKGDDLLGNVLRAAEWDFDYDLNRIGGPVDRDEWLMTPQTVNAYYHPRMNEIVFPAAILQPPFFDPEADDAANYGGIGAVIGHEIGHGFDDQGSRYDGDGNMTDWWEAADRAEFDRRSKALIDQYDGLSPAGLPEHKVNGALTVGENIGDLGGLTIAIKAYRIATEGTEPPVIDGFTGLQRVLIGWAQVWRAVTRDAEAIRRLTIDPHSPPDLRCNAVVTNLDAFHEAFDVRESDALFTAPEARVRIW</sequence>
<comment type="similarity">
    <text evidence="2">Belongs to the peptidase M13 family.</text>
</comment>
<dbReference type="Pfam" id="PF01431">
    <property type="entry name" value="Peptidase_M13"/>
    <property type="match status" value="1"/>
</dbReference>
<dbReference type="RefSeq" id="WP_231498253.1">
    <property type="nucleotide sequence ID" value="NZ_BSFQ01000016.1"/>
</dbReference>
<dbReference type="PANTHER" id="PTHR11733">
    <property type="entry name" value="ZINC METALLOPROTEASE FAMILY M13 NEPRILYSIN-RELATED"/>
    <property type="match status" value="1"/>
</dbReference>
<evidence type="ECO:0000256" key="4">
    <source>
        <dbReference type="ARBA" id="ARBA00022723"/>
    </source>
</evidence>
<dbReference type="InterPro" id="IPR000718">
    <property type="entry name" value="Peptidase_M13"/>
</dbReference>
<dbReference type="GO" id="GO:0046872">
    <property type="term" value="F:metal ion binding"/>
    <property type="evidence" value="ECO:0007669"/>
    <property type="project" value="UniProtKB-KW"/>
</dbReference>
<dbReference type="AlphaFoldDB" id="A0A9W6L356"/>
<proteinExistence type="inferred from homology"/>
<dbReference type="PANTHER" id="PTHR11733:SF167">
    <property type="entry name" value="FI17812P1-RELATED"/>
    <property type="match status" value="1"/>
</dbReference>
<keyword evidence="7" id="KW-0482">Metalloprotease</keyword>
<reference evidence="10" key="2">
    <citation type="submission" date="2023-01" db="EMBL/GenBank/DDBJ databases">
        <authorList>
            <person name="Sun Q."/>
            <person name="Evtushenko L."/>
        </authorList>
    </citation>
    <scope>NUCLEOTIDE SEQUENCE</scope>
    <source>
        <strain evidence="10">VKM Ac-1069</strain>
    </source>
</reference>
<keyword evidence="4" id="KW-0479">Metal-binding</keyword>
<dbReference type="Gene3D" id="3.40.390.10">
    <property type="entry name" value="Collagenase (Catalytic Domain)"/>
    <property type="match status" value="1"/>
</dbReference>
<dbReference type="Pfam" id="PF05649">
    <property type="entry name" value="Peptidase_M13_N"/>
    <property type="match status" value="1"/>
</dbReference>
<dbReference type="InterPro" id="IPR024079">
    <property type="entry name" value="MetalloPept_cat_dom_sf"/>
</dbReference>